<sequence length="51" mass="5905">MDVEIVERLISSVGFPVVVTGYLLWSRDRILKELRDAVRELTIYLRQKNGG</sequence>
<proteinExistence type="predicted"/>
<evidence type="ECO:0000256" key="1">
    <source>
        <dbReference type="SAM" id="Phobius"/>
    </source>
</evidence>
<evidence type="ECO:0000313" key="2">
    <source>
        <dbReference type="EMBL" id="KKL90208.1"/>
    </source>
</evidence>
<feature type="transmembrane region" description="Helical" evidence="1">
    <location>
        <begin position="6"/>
        <end position="25"/>
    </location>
</feature>
<dbReference type="AlphaFoldDB" id="A0A0F9FV97"/>
<name>A0A0F9FV97_9ZZZZ</name>
<keyword evidence="1" id="KW-0472">Membrane</keyword>
<organism evidence="2">
    <name type="scientific">marine sediment metagenome</name>
    <dbReference type="NCBI Taxonomy" id="412755"/>
    <lineage>
        <taxon>unclassified sequences</taxon>
        <taxon>metagenomes</taxon>
        <taxon>ecological metagenomes</taxon>
    </lineage>
</organism>
<dbReference type="Pfam" id="PF12841">
    <property type="entry name" value="YvrJ"/>
    <property type="match status" value="1"/>
</dbReference>
<accession>A0A0F9FV97</accession>
<keyword evidence="1" id="KW-0812">Transmembrane</keyword>
<comment type="caution">
    <text evidence="2">The sequence shown here is derived from an EMBL/GenBank/DDBJ whole genome shotgun (WGS) entry which is preliminary data.</text>
</comment>
<evidence type="ECO:0008006" key="3">
    <source>
        <dbReference type="Google" id="ProtNLM"/>
    </source>
</evidence>
<protein>
    <recommendedName>
        <fullName evidence="3">YvrJ family protein</fullName>
    </recommendedName>
</protein>
<keyword evidence="1" id="KW-1133">Transmembrane helix</keyword>
<reference evidence="2" key="1">
    <citation type="journal article" date="2015" name="Nature">
        <title>Complex archaea that bridge the gap between prokaryotes and eukaryotes.</title>
        <authorList>
            <person name="Spang A."/>
            <person name="Saw J.H."/>
            <person name="Jorgensen S.L."/>
            <person name="Zaremba-Niedzwiedzka K."/>
            <person name="Martijn J."/>
            <person name="Lind A.E."/>
            <person name="van Eijk R."/>
            <person name="Schleper C."/>
            <person name="Guy L."/>
            <person name="Ettema T.J."/>
        </authorList>
    </citation>
    <scope>NUCLEOTIDE SEQUENCE</scope>
</reference>
<gene>
    <name evidence="2" type="ORF">LCGC14_1906970</name>
</gene>
<dbReference type="EMBL" id="LAZR01020071">
    <property type="protein sequence ID" value="KKL90208.1"/>
    <property type="molecule type" value="Genomic_DNA"/>
</dbReference>
<dbReference type="InterPro" id="IPR024419">
    <property type="entry name" value="YvrJ"/>
</dbReference>